<evidence type="ECO:0000313" key="2">
    <source>
        <dbReference type="WBParaSite" id="maker-uti_cns_0000546-snap-gene-0.18-mRNA-1"/>
    </source>
</evidence>
<accession>A0A1I8G205</accession>
<reference evidence="2 3" key="1">
    <citation type="submission" date="2016-11" db="UniProtKB">
        <authorList>
            <consortium name="WormBaseParasite"/>
        </authorList>
    </citation>
    <scope>IDENTIFICATION</scope>
</reference>
<proteinExistence type="predicted"/>
<dbReference type="InterPro" id="IPR035914">
    <property type="entry name" value="Sperma_CUB_dom_sf"/>
</dbReference>
<dbReference type="WBParaSite" id="maker-uti_cns_0002395-snap-gene-0.8-mRNA-1">
    <property type="protein sequence ID" value="maker-uti_cns_0002395-snap-gene-0.8-mRNA-1"/>
    <property type="gene ID" value="maker-uti_cns_0002395-snap-gene-0.8"/>
</dbReference>
<name>A0A1I8G205_9PLAT</name>
<dbReference type="WBParaSite" id="maker-uti_cns_0000546-snap-gene-0.18-mRNA-1">
    <property type="protein sequence ID" value="maker-uti_cns_0000546-snap-gene-0.18-mRNA-1"/>
    <property type="gene ID" value="maker-uti_cns_0000546-snap-gene-0.18"/>
</dbReference>
<dbReference type="Proteomes" id="UP000095280">
    <property type="component" value="Unplaced"/>
</dbReference>
<dbReference type="WBParaSite" id="maker-uti_cns_0002453-snap-gene-0.2-mRNA-1">
    <property type="protein sequence ID" value="maker-uti_cns_0002453-snap-gene-0.2-mRNA-1"/>
    <property type="gene ID" value="maker-uti_cns_0002453-snap-gene-0.2"/>
</dbReference>
<keyword evidence="1" id="KW-1185">Reference proteome</keyword>
<dbReference type="WBParaSite" id="maker-uti_cns_0001626-snap-gene-0.18-mRNA-1">
    <property type="protein sequence ID" value="maker-uti_cns_0001626-snap-gene-0.18-mRNA-1"/>
    <property type="gene ID" value="maker-uti_cns_0001626-snap-gene-0.18"/>
</dbReference>
<evidence type="ECO:0000313" key="1">
    <source>
        <dbReference type="Proteomes" id="UP000095280"/>
    </source>
</evidence>
<dbReference type="AlphaFoldDB" id="A0A1I8G205"/>
<dbReference type="Gene3D" id="2.60.120.290">
    <property type="entry name" value="Spermadhesin, CUB domain"/>
    <property type="match status" value="1"/>
</dbReference>
<sequence length="129" mass="15014">MRVRFTTDATWHSYGFRMRYSIAENFCDGRKILQASQGKFFAHVNSSSPNYLRRMICYWTITAPLGYSVVAHITSFSLYPNDYEFEAHHTSQDTTDGVNFRLSVQEFSFHSQMRCLYISRRVEQALASG</sequence>
<evidence type="ECO:0000313" key="3">
    <source>
        <dbReference type="WBParaSite" id="maker-uti_cns_0001074-snap-gene-1.10-mRNA-1"/>
    </source>
</evidence>
<protein>
    <submittedName>
        <fullName evidence="2 3">CUB domain-containing protein</fullName>
    </submittedName>
</protein>
<organism evidence="1 2">
    <name type="scientific">Macrostomum lignano</name>
    <dbReference type="NCBI Taxonomy" id="282301"/>
    <lineage>
        <taxon>Eukaryota</taxon>
        <taxon>Metazoa</taxon>
        <taxon>Spiralia</taxon>
        <taxon>Lophotrochozoa</taxon>
        <taxon>Platyhelminthes</taxon>
        <taxon>Rhabditophora</taxon>
        <taxon>Macrostomorpha</taxon>
        <taxon>Macrostomida</taxon>
        <taxon>Macrostomidae</taxon>
        <taxon>Macrostomum</taxon>
    </lineage>
</organism>
<dbReference type="WBParaSite" id="maker-uti_cns_0001074-snap-gene-1.10-mRNA-1">
    <property type="protein sequence ID" value="maker-uti_cns_0001074-snap-gene-1.10-mRNA-1"/>
    <property type="gene ID" value="maker-uti_cns_0001074-snap-gene-1.10"/>
</dbReference>
<dbReference type="SUPFAM" id="SSF49854">
    <property type="entry name" value="Spermadhesin, CUB domain"/>
    <property type="match status" value="1"/>
</dbReference>